<evidence type="ECO:0000313" key="2">
    <source>
        <dbReference type="EMBL" id="HCO26199.1"/>
    </source>
</evidence>
<evidence type="ECO:0000313" key="3">
    <source>
        <dbReference type="Proteomes" id="UP000263642"/>
    </source>
</evidence>
<dbReference type="EMBL" id="DQAY01000152">
    <property type="protein sequence ID" value="HCO26199.1"/>
    <property type="molecule type" value="Genomic_DNA"/>
</dbReference>
<name>A0A3D3RBL6_9PLAN</name>
<feature type="transmembrane region" description="Helical" evidence="1">
    <location>
        <begin position="157"/>
        <end position="176"/>
    </location>
</feature>
<sequence length="184" mass="21101">MNFRFNAGHGQILKYKRNFCFENEVPRLSAIRDKMTEITSLPVQISGSETTKPLQYSVELAFACLPDIRVSVCSNRAESDRDEMSQYTVGENLVCVKALKTESTLLWTVVLALESLGGNSVSSRSDMFLEERQNYNCHISESELLKRHRNTVFWSRIQFLILLLLSPVLIPLAIFFEAWNGFRK</sequence>
<keyword evidence="1" id="KW-0472">Membrane</keyword>
<dbReference type="AlphaFoldDB" id="A0A3D3RBL6"/>
<organism evidence="2 3">
    <name type="scientific">Gimesia maris</name>
    <dbReference type="NCBI Taxonomy" id="122"/>
    <lineage>
        <taxon>Bacteria</taxon>
        <taxon>Pseudomonadati</taxon>
        <taxon>Planctomycetota</taxon>
        <taxon>Planctomycetia</taxon>
        <taxon>Planctomycetales</taxon>
        <taxon>Planctomycetaceae</taxon>
        <taxon>Gimesia</taxon>
    </lineage>
</organism>
<keyword evidence="1" id="KW-1133">Transmembrane helix</keyword>
<comment type="caution">
    <text evidence="2">The sequence shown here is derived from an EMBL/GenBank/DDBJ whole genome shotgun (WGS) entry which is preliminary data.</text>
</comment>
<gene>
    <name evidence="2" type="ORF">DIT97_25435</name>
</gene>
<accession>A0A3D3RBL6</accession>
<proteinExistence type="predicted"/>
<keyword evidence="1" id="KW-0812">Transmembrane</keyword>
<evidence type="ECO:0000256" key="1">
    <source>
        <dbReference type="SAM" id="Phobius"/>
    </source>
</evidence>
<protein>
    <submittedName>
        <fullName evidence="2">Uncharacterized protein</fullName>
    </submittedName>
</protein>
<dbReference type="Proteomes" id="UP000263642">
    <property type="component" value="Unassembled WGS sequence"/>
</dbReference>
<reference evidence="2 3" key="1">
    <citation type="journal article" date="2018" name="Nat. Biotechnol.">
        <title>A standardized bacterial taxonomy based on genome phylogeny substantially revises the tree of life.</title>
        <authorList>
            <person name="Parks D.H."/>
            <person name="Chuvochina M."/>
            <person name="Waite D.W."/>
            <person name="Rinke C."/>
            <person name="Skarshewski A."/>
            <person name="Chaumeil P.A."/>
            <person name="Hugenholtz P."/>
        </authorList>
    </citation>
    <scope>NUCLEOTIDE SEQUENCE [LARGE SCALE GENOMIC DNA]</scope>
    <source>
        <strain evidence="2">UBA9375</strain>
    </source>
</reference>